<reference evidence="11" key="1">
    <citation type="submission" date="2009-08" db="EMBL/GenBank/DDBJ databases">
        <title>Annotation of Salpingoeca rosetta.</title>
        <authorList>
            <consortium name="The Broad Institute Genome Sequencing Platform"/>
            <person name="Russ C."/>
            <person name="Cuomo C."/>
            <person name="Burger G."/>
            <person name="Gray M.W."/>
            <person name="Holland P.W.H."/>
            <person name="King N."/>
            <person name="Lang F.B.F."/>
            <person name="Roger A.J."/>
            <person name="Ruiz-Trillo I."/>
            <person name="Young S.K."/>
            <person name="Zeng Q."/>
            <person name="Gargeya S."/>
            <person name="Alvarado L."/>
            <person name="Berlin A."/>
            <person name="Chapman S.B."/>
            <person name="Chen Z."/>
            <person name="Freedman E."/>
            <person name="Gellesch M."/>
            <person name="Goldberg J."/>
            <person name="Griggs A."/>
            <person name="Gujja S."/>
            <person name="Heilman E."/>
            <person name="Heiman D."/>
            <person name="Howarth C."/>
            <person name="Mehta T."/>
            <person name="Neiman D."/>
            <person name="Pearson M."/>
            <person name="Roberts A."/>
            <person name="Saif S."/>
            <person name="Shea T."/>
            <person name="Shenoy N."/>
            <person name="Sisk P."/>
            <person name="Stolte C."/>
            <person name="Sykes S."/>
            <person name="White J."/>
            <person name="Yandava C."/>
            <person name="Haas B."/>
            <person name="Nusbaum C."/>
            <person name="Birren B."/>
        </authorList>
    </citation>
    <scope>NUCLEOTIDE SEQUENCE [LARGE SCALE GENOMIC DNA]</scope>
    <source>
        <strain evidence="11">ATCC 50818</strain>
    </source>
</reference>
<dbReference type="EMBL" id="GL832963">
    <property type="protein sequence ID" value="EGD83378.1"/>
    <property type="molecule type" value="Genomic_DNA"/>
</dbReference>
<evidence type="ECO:0000256" key="6">
    <source>
        <dbReference type="ARBA" id="ARBA00023244"/>
    </source>
</evidence>
<dbReference type="OrthoDB" id="1530at2759"/>
<dbReference type="STRING" id="946362.F2U7G1"/>
<evidence type="ECO:0000256" key="2">
    <source>
        <dbReference type="ARBA" id="ARBA00008055"/>
    </source>
</evidence>
<proteinExistence type="inferred from homology"/>
<comment type="catalytic activity">
    <reaction evidence="9">
        <text>2 5-aminolevulinate = porphobilinogen + 2 H2O + H(+)</text>
        <dbReference type="Rhea" id="RHEA:24064"/>
        <dbReference type="ChEBI" id="CHEBI:15377"/>
        <dbReference type="ChEBI" id="CHEBI:15378"/>
        <dbReference type="ChEBI" id="CHEBI:58126"/>
        <dbReference type="ChEBI" id="CHEBI:356416"/>
        <dbReference type="EC" id="4.2.1.24"/>
    </reaction>
</comment>
<evidence type="ECO:0000256" key="7">
    <source>
        <dbReference type="ARBA" id="ARBA00025628"/>
    </source>
</evidence>
<evidence type="ECO:0000256" key="9">
    <source>
        <dbReference type="ARBA" id="ARBA00047651"/>
    </source>
</evidence>
<evidence type="ECO:0000256" key="3">
    <source>
        <dbReference type="ARBA" id="ARBA00012053"/>
    </source>
</evidence>
<dbReference type="SMART" id="SM01004">
    <property type="entry name" value="ALAD"/>
    <property type="match status" value="1"/>
</dbReference>
<dbReference type="AlphaFoldDB" id="F2U7G1"/>
<gene>
    <name evidence="11" type="ORF">PTSG_03984</name>
</gene>
<dbReference type="FunCoup" id="F2U7G1">
    <property type="interactions" value="889"/>
</dbReference>
<sequence length="202" mass="22441">MSFERLHGGYHKGGLRAIQAAESTLTPANLMYPLFITEDDDAREAIGSLPEQFRCVCVLSYSAKFCSCFYGPFRDAAKSAPKDKASHPSAPKDRARYQIPPGARGLGLRAVKHDVEEGADMIMVEPGMPYLDMLRDCKNEFPHLPLSVYQVSGEYAMLYHAAQAGAVDLREGVLESMTSFRRAGATLIITYFTPRILTWLKE</sequence>
<dbReference type="KEGG" id="sre:PTSG_03984"/>
<dbReference type="PANTHER" id="PTHR11458:SF0">
    <property type="entry name" value="DELTA-AMINOLEVULINIC ACID DEHYDRATASE"/>
    <property type="match status" value="1"/>
</dbReference>
<keyword evidence="5" id="KW-0456">Lyase</keyword>
<keyword evidence="12" id="KW-1185">Reference proteome</keyword>
<dbReference type="OMA" id="CIGFRRA"/>
<comment type="similarity">
    <text evidence="2 10">Belongs to the ALAD family.</text>
</comment>
<dbReference type="eggNOG" id="KOG2794">
    <property type="taxonomic scope" value="Eukaryota"/>
</dbReference>
<dbReference type="InParanoid" id="F2U7G1"/>
<dbReference type="GO" id="GO:0005829">
    <property type="term" value="C:cytosol"/>
    <property type="evidence" value="ECO:0007669"/>
    <property type="project" value="TreeGrafter"/>
</dbReference>
<evidence type="ECO:0000256" key="10">
    <source>
        <dbReference type="RuleBase" id="RU004161"/>
    </source>
</evidence>
<evidence type="ECO:0000256" key="8">
    <source>
        <dbReference type="ARBA" id="ARBA00032837"/>
    </source>
</evidence>
<comment type="pathway">
    <text evidence="1">Porphyrin-containing compound metabolism; protoporphyrin-IX biosynthesis; coproporphyrinogen-III from 5-aminolevulinate: step 1/4.</text>
</comment>
<evidence type="ECO:0000256" key="5">
    <source>
        <dbReference type="ARBA" id="ARBA00023239"/>
    </source>
</evidence>
<dbReference type="SUPFAM" id="SSF51569">
    <property type="entry name" value="Aldolase"/>
    <property type="match status" value="2"/>
</dbReference>
<keyword evidence="4" id="KW-0350">Heme biosynthesis</keyword>
<dbReference type="PANTHER" id="PTHR11458">
    <property type="entry name" value="DELTA-AMINOLEVULINIC ACID DEHYDRATASE"/>
    <property type="match status" value="1"/>
</dbReference>
<evidence type="ECO:0000313" key="12">
    <source>
        <dbReference type="Proteomes" id="UP000007799"/>
    </source>
</evidence>
<dbReference type="Proteomes" id="UP000007799">
    <property type="component" value="Unassembled WGS sequence"/>
</dbReference>
<dbReference type="InterPro" id="IPR013785">
    <property type="entry name" value="Aldolase_TIM"/>
</dbReference>
<dbReference type="RefSeq" id="XP_004994882.1">
    <property type="nucleotide sequence ID" value="XM_004994825.1"/>
</dbReference>
<dbReference type="GO" id="GO:0006782">
    <property type="term" value="P:protoporphyrinogen IX biosynthetic process"/>
    <property type="evidence" value="ECO:0007669"/>
    <property type="project" value="UniProtKB-UniPathway"/>
</dbReference>
<dbReference type="EC" id="4.2.1.24" evidence="3"/>
<dbReference type="GO" id="GO:0008270">
    <property type="term" value="F:zinc ion binding"/>
    <property type="evidence" value="ECO:0007669"/>
    <property type="project" value="TreeGrafter"/>
</dbReference>
<evidence type="ECO:0000256" key="1">
    <source>
        <dbReference type="ARBA" id="ARBA00004694"/>
    </source>
</evidence>
<dbReference type="PRINTS" id="PR00144">
    <property type="entry name" value="DALDHYDRTASE"/>
</dbReference>
<dbReference type="InterPro" id="IPR001731">
    <property type="entry name" value="ALAD"/>
</dbReference>
<dbReference type="Gene3D" id="3.20.20.70">
    <property type="entry name" value="Aldolase class I"/>
    <property type="match status" value="2"/>
</dbReference>
<comment type="function">
    <text evidence="7">Catalyzes an early step in the biosynthesis of tetrapyrroles. Binds two molecules of 5-aminolevulinate per subunit, each at a distinct site, and catalyzes their condensation to form porphobilinogen.</text>
</comment>
<protein>
    <recommendedName>
        <fullName evidence="3">porphobilinogen synthase</fullName>
        <ecNumber evidence="3">4.2.1.24</ecNumber>
    </recommendedName>
    <alternativeName>
        <fullName evidence="8">Porphobilinogen synthase</fullName>
    </alternativeName>
</protein>
<dbReference type="GeneID" id="16075461"/>
<organism evidence="12">
    <name type="scientific">Salpingoeca rosetta (strain ATCC 50818 / BSB-021)</name>
    <dbReference type="NCBI Taxonomy" id="946362"/>
    <lineage>
        <taxon>Eukaryota</taxon>
        <taxon>Choanoflagellata</taxon>
        <taxon>Craspedida</taxon>
        <taxon>Salpingoecidae</taxon>
        <taxon>Salpingoeca</taxon>
    </lineage>
</organism>
<accession>F2U7G1</accession>
<dbReference type="Pfam" id="PF00490">
    <property type="entry name" value="ALAD"/>
    <property type="match status" value="1"/>
</dbReference>
<evidence type="ECO:0000256" key="4">
    <source>
        <dbReference type="ARBA" id="ARBA00023133"/>
    </source>
</evidence>
<dbReference type="UniPathway" id="UPA00251">
    <property type="reaction ID" value="UER00318"/>
</dbReference>
<dbReference type="GO" id="GO:0004655">
    <property type="term" value="F:porphobilinogen synthase activity"/>
    <property type="evidence" value="ECO:0007669"/>
    <property type="project" value="UniProtKB-EC"/>
</dbReference>
<name>F2U7G1_SALR5</name>
<keyword evidence="6" id="KW-0627">Porphyrin biosynthesis</keyword>
<evidence type="ECO:0000313" key="11">
    <source>
        <dbReference type="EMBL" id="EGD83378.1"/>
    </source>
</evidence>